<protein>
    <recommendedName>
        <fullName evidence="4">Secreted protein</fullName>
    </recommendedName>
</protein>
<feature type="signal peptide" evidence="1">
    <location>
        <begin position="1"/>
        <end position="16"/>
    </location>
</feature>
<reference evidence="2 3" key="1">
    <citation type="submission" date="2023-09" db="EMBL/GenBank/DDBJ databases">
        <title>Nesidiocoris tenuis whole genome shotgun sequence.</title>
        <authorList>
            <person name="Shibata T."/>
            <person name="Shimoda M."/>
            <person name="Kobayashi T."/>
            <person name="Uehara T."/>
        </authorList>
    </citation>
    <scope>NUCLEOTIDE SEQUENCE [LARGE SCALE GENOMIC DNA]</scope>
    <source>
        <strain evidence="2 3">Japan</strain>
    </source>
</reference>
<keyword evidence="3" id="KW-1185">Reference proteome</keyword>
<sequence>MVFRLSFLFTPLRLAPFIIRFIDLQDQQESPDELLYPLGLSSLLRITFIHRFKGTRKSFAVILCSELDSAGPRNESTEDSFPTFCLH</sequence>
<evidence type="ECO:0000313" key="2">
    <source>
        <dbReference type="EMBL" id="BES94760.1"/>
    </source>
</evidence>
<evidence type="ECO:0000313" key="3">
    <source>
        <dbReference type="Proteomes" id="UP001307889"/>
    </source>
</evidence>
<proteinExistence type="predicted"/>
<name>A0ABN7ARB9_9HEMI</name>
<dbReference type="EMBL" id="AP028913">
    <property type="protein sequence ID" value="BES94760.1"/>
    <property type="molecule type" value="Genomic_DNA"/>
</dbReference>
<dbReference type="Proteomes" id="UP001307889">
    <property type="component" value="Chromosome 5"/>
</dbReference>
<feature type="chain" id="PRO_5047323200" description="Secreted protein" evidence="1">
    <location>
        <begin position="17"/>
        <end position="87"/>
    </location>
</feature>
<gene>
    <name evidence="2" type="ORF">NTJ_07569</name>
</gene>
<organism evidence="2 3">
    <name type="scientific">Nesidiocoris tenuis</name>
    <dbReference type="NCBI Taxonomy" id="355587"/>
    <lineage>
        <taxon>Eukaryota</taxon>
        <taxon>Metazoa</taxon>
        <taxon>Ecdysozoa</taxon>
        <taxon>Arthropoda</taxon>
        <taxon>Hexapoda</taxon>
        <taxon>Insecta</taxon>
        <taxon>Pterygota</taxon>
        <taxon>Neoptera</taxon>
        <taxon>Paraneoptera</taxon>
        <taxon>Hemiptera</taxon>
        <taxon>Heteroptera</taxon>
        <taxon>Panheteroptera</taxon>
        <taxon>Cimicomorpha</taxon>
        <taxon>Miridae</taxon>
        <taxon>Dicyphina</taxon>
        <taxon>Nesidiocoris</taxon>
    </lineage>
</organism>
<evidence type="ECO:0008006" key="4">
    <source>
        <dbReference type="Google" id="ProtNLM"/>
    </source>
</evidence>
<accession>A0ABN7ARB9</accession>
<keyword evidence="1" id="KW-0732">Signal</keyword>
<evidence type="ECO:0000256" key="1">
    <source>
        <dbReference type="SAM" id="SignalP"/>
    </source>
</evidence>